<dbReference type="Gene3D" id="2.40.50.40">
    <property type="match status" value="1"/>
</dbReference>
<evidence type="ECO:0000313" key="2">
    <source>
        <dbReference type="EMBL" id="KAF9970872.1"/>
    </source>
</evidence>
<dbReference type="Pfam" id="PF00385">
    <property type="entry name" value="Chromo"/>
    <property type="match status" value="1"/>
</dbReference>
<dbReference type="SUPFAM" id="SSF54160">
    <property type="entry name" value="Chromo domain-like"/>
    <property type="match status" value="1"/>
</dbReference>
<proteinExistence type="predicted"/>
<dbReference type="CDD" id="cd00024">
    <property type="entry name" value="CD_CSD"/>
    <property type="match status" value="1"/>
</dbReference>
<dbReference type="OrthoDB" id="10267344at2759"/>
<gene>
    <name evidence="2" type="ORF">BGZ65_010810</name>
</gene>
<keyword evidence="3" id="KW-1185">Reference proteome</keyword>
<dbReference type="PROSITE" id="PS50013">
    <property type="entry name" value="CHROMO_2"/>
    <property type="match status" value="1"/>
</dbReference>
<accession>A0A9P6JG93</accession>
<dbReference type="Proteomes" id="UP000749646">
    <property type="component" value="Unassembled WGS sequence"/>
</dbReference>
<name>A0A9P6JG93_9FUNG</name>
<comment type="caution">
    <text evidence="2">The sequence shown here is derived from an EMBL/GenBank/DDBJ whole genome shotgun (WGS) entry which is preliminary data.</text>
</comment>
<dbReference type="InterPro" id="IPR016197">
    <property type="entry name" value="Chromo-like_dom_sf"/>
</dbReference>
<evidence type="ECO:0000259" key="1">
    <source>
        <dbReference type="PROSITE" id="PS50013"/>
    </source>
</evidence>
<evidence type="ECO:0000313" key="3">
    <source>
        <dbReference type="Proteomes" id="UP000749646"/>
    </source>
</evidence>
<dbReference type="AlphaFoldDB" id="A0A9P6JG93"/>
<dbReference type="InterPro" id="IPR023780">
    <property type="entry name" value="Chromo_domain"/>
</dbReference>
<protein>
    <recommendedName>
        <fullName evidence="1">Chromo domain-containing protein</fullName>
    </recommendedName>
</protein>
<organism evidence="2 3">
    <name type="scientific">Modicella reniformis</name>
    <dbReference type="NCBI Taxonomy" id="1440133"/>
    <lineage>
        <taxon>Eukaryota</taxon>
        <taxon>Fungi</taxon>
        <taxon>Fungi incertae sedis</taxon>
        <taxon>Mucoromycota</taxon>
        <taxon>Mortierellomycotina</taxon>
        <taxon>Mortierellomycetes</taxon>
        <taxon>Mortierellales</taxon>
        <taxon>Mortierellaceae</taxon>
        <taxon>Modicella</taxon>
    </lineage>
</organism>
<sequence>MAEDSLSTSKLQPAYEGPFLVVRRTHGGTYVLQDATGALTSRNYAPSQLELVQRNSVQAPSFEIEAAIDHKGVEGEIEYLVRWKGYSEDNDEWNPYENFDGVQCIED</sequence>
<reference evidence="2" key="1">
    <citation type="journal article" date="2020" name="Fungal Divers.">
        <title>Resolving the Mortierellaceae phylogeny through synthesis of multi-gene phylogenetics and phylogenomics.</title>
        <authorList>
            <person name="Vandepol N."/>
            <person name="Liber J."/>
            <person name="Desiro A."/>
            <person name="Na H."/>
            <person name="Kennedy M."/>
            <person name="Barry K."/>
            <person name="Grigoriev I.V."/>
            <person name="Miller A.N."/>
            <person name="O'Donnell K."/>
            <person name="Stajich J.E."/>
            <person name="Bonito G."/>
        </authorList>
    </citation>
    <scope>NUCLEOTIDE SEQUENCE</scope>
    <source>
        <strain evidence="2">MES-2147</strain>
    </source>
</reference>
<dbReference type="InterPro" id="IPR000953">
    <property type="entry name" value="Chromo/chromo_shadow_dom"/>
</dbReference>
<dbReference type="SMART" id="SM00298">
    <property type="entry name" value="CHROMO"/>
    <property type="match status" value="1"/>
</dbReference>
<feature type="domain" description="Chromo" evidence="1">
    <location>
        <begin position="62"/>
        <end position="107"/>
    </location>
</feature>
<dbReference type="EMBL" id="JAAAHW010004901">
    <property type="protein sequence ID" value="KAF9970872.1"/>
    <property type="molecule type" value="Genomic_DNA"/>
</dbReference>